<dbReference type="EMBL" id="ML975156">
    <property type="protein sequence ID" value="KAF1812758.1"/>
    <property type="molecule type" value="Genomic_DNA"/>
</dbReference>
<dbReference type="InterPro" id="IPR009100">
    <property type="entry name" value="AcylCoA_DH/oxidase_NM_dom_sf"/>
</dbReference>
<keyword evidence="11" id="KW-1185">Reference proteome</keyword>
<keyword evidence="4 6" id="KW-0274">FAD</keyword>
<dbReference type="InterPro" id="IPR006091">
    <property type="entry name" value="Acyl-CoA_Oxase/DH_mid-dom"/>
</dbReference>
<dbReference type="SUPFAM" id="SSF47203">
    <property type="entry name" value="Acyl-CoA dehydrogenase C-terminal domain-like"/>
    <property type="match status" value="1"/>
</dbReference>
<dbReference type="InterPro" id="IPR009075">
    <property type="entry name" value="AcylCo_DH/oxidase_C"/>
</dbReference>
<dbReference type="PANTHER" id="PTHR48083:SF28">
    <property type="entry name" value="ACYL-COA DEHYDROGENASE FAMILY PROTEIN (AFU_ORTHOLOGUE AFUA_6G10880)-RELATED"/>
    <property type="match status" value="1"/>
</dbReference>
<dbReference type="OrthoDB" id="10254877at2759"/>
<dbReference type="Gene3D" id="1.10.540.10">
    <property type="entry name" value="Acyl-CoA dehydrogenase/oxidase, N-terminal domain"/>
    <property type="match status" value="1"/>
</dbReference>
<evidence type="ECO:0000256" key="3">
    <source>
        <dbReference type="ARBA" id="ARBA00022630"/>
    </source>
</evidence>
<dbReference type="InterPro" id="IPR050741">
    <property type="entry name" value="Acyl-CoA_dehydrogenase"/>
</dbReference>
<evidence type="ECO:0000256" key="5">
    <source>
        <dbReference type="ARBA" id="ARBA00023002"/>
    </source>
</evidence>
<dbReference type="InterPro" id="IPR046373">
    <property type="entry name" value="Acyl-CoA_Oxase/DH_mid-dom_sf"/>
</dbReference>
<keyword evidence="5 6" id="KW-0560">Oxidoreductase</keyword>
<feature type="domain" description="Acyl-CoA oxidase/dehydrogenase middle" evidence="8">
    <location>
        <begin position="155"/>
        <end position="250"/>
    </location>
</feature>
<name>A0A6G1G414_9PEZI</name>
<dbReference type="SUPFAM" id="SSF56645">
    <property type="entry name" value="Acyl-CoA dehydrogenase NM domain-like"/>
    <property type="match status" value="1"/>
</dbReference>
<evidence type="ECO:0000259" key="9">
    <source>
        <dbReference type="Pfam" id="PF02771"/>
    </source>
</evidence>
<dbReference type="Pfam" id="PF00441">
    <property type="entry name" value="Acyl-CoA_dh_1"/>
    <property type="match status" value="1"/>
</dbReference>
<organism evidence="10">
    <name type="scientific">Eremomyces bilateralis CBS 781.70</name>
    <dbReference type="NCBI Taxonomy" id="1392243"/>
    <lineage>
        <taxon>Eukaryota</taxon>
        <taxon>Fungi</taxon>
        <taxon>Dikarya</taxon>
        <taxon>Ascomycota</taxon>
        <taxon>Pezizomycotina</taxon>
        <taxon>Dothideomycetes</taxon>
        <taxon>Dothideomycetes incertae sedis</taxon>
        <taxon>Eremomycetales</taxon>
        <taxon>Eremomycetaceae</taxon>
        <taxon>Eremomyces</taxon>
    </lineage>
</organism>
<sequence>MSPKETFGELSPWAEPAWYNILDSPYYNSTHRKLAAWARNYIDENVLPYAQEWEESGCVPKEETMKFVSAGFVLQSIPQKYRPGTSLPAGISADDWDIFHHLILTDETARVESGVLTALSGGGTKIGVPPIIAFGTEAQKQAWLPGIFTGETQFCLGATEPSGGSDLANLRTTARKTPDGKFYIVKGTKKWITGALQATHMTTAVRTGGPGAGGVSVLVIPTDLPGFSAKKIYNSGANAANSAWVYLEDVKVPVENIIGQENKGFLTLMTNFNKERFLMSVGSNRKARTCLTTALKYAQDRETFGAPLISNQIIRDKFATIARGVESNFAWLEQIAYHASRRGWSGPELASRMALSKVNGTRLLELACREAQQVLGGAGYQRGGVGWQVEQISRDLRMYSVGGGSEEIISDLAVRQELKVSKALGAKL</sequence>
<dbReference type="InterPro" id="IPR037069">
    <property type="entry name" value="AcylCoA_DH/ox_N_sf"/>
</dbReference>
<dbReference type="AlphaFoldDB" id="A0A6G1G414"/>
<feature type="domain" description="Acyl-CoA dehydrogenase/oxidase C-terminal" evidence="7">
    <location>
        <begin position="262"/>
        <end position="414"/>
    </location>
</feature>
<dbReference type="Pfam" id="PF02770">
    <property type="entry name" value="Acyl-CoA_dh_M"/>
    <property type="match status" value="1"/>
</dbReference>
<evidence type="ECO:0000313" key="11">
    <source>
        <dbReference type="Proteomes" id="UP000504638"/>
    </source>
</evidence>
<dbReference type="GeneID" id="54422403"/>
<evidence type="ECO:0000256" key="4">
    <source>
        <dbReference type="ARBA" id="ARBA00022827"/>
    </source>
</evidence>
<evidence type="ECO:0000313" key="12">
    <source>
        <dbReference type="RefSeq" id="XP_033534389.1"/>
    </source>
</evidence>
<dbReference type="Gene3D" id="2.40.110.10">
    <property type="entry name" value="Butyryl-CoA Dehydrogenase, subunit A, domain 2"/>
    <property type="match status" value="1"/>
</dbReference>
<gene>
    <name evidence="10 12" type="ORF">P152DRAFT_481665</name>
</gene>
<dbReference type="GO" id="GO:0003995">
    <property type="term" value="F:acyl-CoA dehydrogenase activity"/>
    <property type="evidence" value="ECO:0007669"/>
    <property type="project" value="TreeGrafter"/>
</dbReference>
<dbReference type="InterPro" id="IPR036250">
    <property type="entry name" value="AcylCo_DH-like_C"/>
</dbReference>
<evidence type="ECO:0000259" key="7">
    <source>
        <dbReference type="Pfam" id="PF00441"/>
    </source>
</evidence>
<evidence type="ECO:0000259" key="8">
    <source>
        <dbReference type="Pfam" id="PF02770"/>
    </source>
</evidence>
<dbReference type="GO" id="GO:0050660">
    <property type="term" value="F:flavin adenine dinucleotide binding"/>
    <property type="evidence" value="ECO:0007669"/>
    <property type="project" value="InterPro"/>
</dbReference>
<evidence type="ECO:0000256" key="6">
    <source>
        <dbReference type="RuleBase" id="RU362125"/>
    </source>
</evidence>
<evidence type="ECO:0000313" key="10">
    <source>
        <dbReference type="EMBL" id="KAF1812758.1"/>
    </source>
</evidence>
<dbReference type="RefSeq" id="XP_033534389.1">
    <property type="nucleotide sequence ID" value="XM_033681833.1"/>
</dbReference>
<keyword evidence="3 6" id="KW-0285">Flavoprotein</keyword>
<reference evidence="10 12" key="1">
    <citation type="submission" date="2020-01" db="EMBL/GenBank/DDBJ databases">
        <authorList>
            <consortium name="DOE Joint Genome Institute"/>
            <person name="Haridas S."/>
            <person name="Albert R."/>
            <person name="Binder M."/>
            <person name="Bloem J."/>
            <person name="Labutti K."/>
            <person name="Salamov A."/>
            <person name="Andreopoulos B."/>
            <person name="Baker S.E."/>
            <person name="Barry K."/>
            <person name="Bills G."/>
            <person name="Bluhm B.H."/>
            <person name="Cannon C."/>
            <person name="Castanera R."/>
            <person name="Culley D.E."/>
            <person name="Daum C."/>
            <person name="Ezra D."/>
            <person name="Gonzalez J.B."/>
            <person name="Henrissat B."/>
            <person name="Kuo A."/>
            <person name="Liang C."/>
            <person name="Lipzen A."/>
            <person name="Lutzoni F."/>
            <person name="Magnuson J."/>
            <person name="Mondo S."/>
            <person name="Nolan M."/>
            <person name="Ohm R."/>
            <person name="Pangilinan J."/>
            <person name="Park H.-J."/>
            <person name="Ramirez L."/>
            <person name="Alfaro M."/>
            <person name="Sun H."/>
            <person name="Tritt A."/>
            <person name="Yoshinaga Y."/>
            <person name="Zwiers L.-H."/>
            <person name="Turgeon B.G."/>
            <person name="Goodwin S.B."/>
            <person name="Spatafora J.W."/>
            <person name="Crous P.W."/>
            <person name="Grigoriev I.V."/>
        </authorList>
    </citation>
    <scope>NUCLEOTIDE SEQUENCE</scope>
    <source>
        <strain evidence="10 12">CBS 781.70</strain>
    </source>
</reference>
<reference evidence="12" key="2">
    <citation type="submission" date="2020-04" db="EMBL/GenBank/DDBJ databases">
        <authorList>
            <consortium name="NCBI Genome Project"/>
        </authorList>
    </citation>
    <scope>NUCLEOTIDE SEQUENCE</scope>
    <source>
        <strain evidence="12">CBS 781.70</strain>
    </source>
</reference>
<protein>
    <submittedName>
        <fullName evidence="10 12">Acyl-CoA dehydrogenase domain-containing protein</fullName>
    </submittedName>
</protein>
<dbReference type="Pfam" id="PF02771">
    <property type="entry name" value="Acyl-CoA_dh_N"/>
    <property type="match status" value="1"/>
</dbReference>
<dbReference type="InterPro" id="IPR013786">
    <property type="entry name" value="AcylCoA_DH/ox_N"/>
</dbReference>
<evidence type="ECO:0000256" key="2">
    <source>
        <dbReference type="ARBA" id="ARBA00009347"/>
    </source>
</evidence>
<accession>A0A6G1G414</accession>
<dbReference type="Gene3D" id="1.20.140.10">
    <property type="entry name" value="Butyryl-CoA Dehydrogenase, subunit A, domain 3"/>
    <property type="match status" value="1"/>
</dbReference>
<dbReference type="GO" id="GO:0005737">
    <property type="term" value="C:cytoplasm"/>
    <property type="evidence" value="ECO:0007669"/>
    <property type="project" value="TreeGrafter"/>
</dbReference>
<dbReference type="PANTHER" id="PTHR48083">
    <property type="entry name" value="MEDIUM-CHAIN SPECIFIC ACYL-COA DEHYDROGENASE, MITOCHONDRIAL-RELATED"/>
    <property type="match status" value="1"/>
</dbReference>
<reference evidence="12" key="3">
    <citation type="submission" date="2025-04" db="UniProtKB">
        <authorList>
            <consortium name="RefSeq"/>
        </authorList>
    </citation>
    <scope>IDENTIFICATION</scope>
    <source>
        <strain evidence="12">CBS 781.70</strain>
    </source>
</reference>
<feature type="domain" description="Acyl-CoA dehydrogenase/oxidase N-terminal" evidence="9">
    <location>
        <begin position="30"/>
        <end position="151"/>
    </location>
</feature>
<dbReference type="Proteomes" id="UP000504638">
    <property type="component" value="Unplaced"/>
</dbReference>
<comment type="cofactor">
    <cofactor evidence="1 6">
        <name>FAD</name>
        <dbReference type="ChEBI" id="CHEBI:57692"/>
    </cofactor>
</comment>
<dbReference type="GO" id="GO:0033539">
    <property type="term" value="P:fatty acid beta-oxidation using acyl-CoA dehydrogenase"/>
    <property type="evidence" value="ECO:0007669"/>
    <property type="project" value="TreeGrafter"/>
</dbReference>
<evidence type="ECO:0000256" key="1">
    <source>
        <dbReference type="ARBA" id="ARBA00001974"/>
    </source>
</evidence>
<proteinExistence type="inferred from homology"/>
<comment type="similarity">
    <text evidence="2 6">Belongs to the acyl-CoA dehydrogenase family.</text>
</comment>